<dbReference type="SMART" id="SM00387">
    <property type="entry name" value="HATPase_c"/>
    <property type="match status" value="1"/>
</dbReference>
<dbReference type="Gene3D" id="6.10.340.10">
    <property type="match status" value="1"/>
</dbReference>
<dbReference type="InterPro" id="IPR036097">
    <property type="entry name" value="HisK_dim/P_sf"/>
</dbReference>
<keyword evidence="7 14" id="KW-0812">Transmembrane</keyword>
<comment type="catalytic activity">
    <reaction evidence="1">
        <text>ATP + protein L-histidine = ADP + protein N-phospho-L-histidine.</text>
        <dbReference type="EC" id="2.7.13.3"/>
    </reaction>
</comment>
<dbReference type="AlphaFoldDB" id="A0A6M0H4L5"/>
<dbReference type="InterPro" id="IPR003660">
    <property type="entry name" value="HAMP_dom"/>
</dbReference>
<dbReference type="SUPFAM" id="SSF55874">
    <property type="entry name" value="ATPase domain of HSP90 chaperone/DNA topoisomerase II/histidine kinase"/>
    <property type="match status" value="1"/>
</dbReference>
<dbReference type="GO" id="GO:0005886">
    <property type="term" value="C:plasma membrane"/>
    <property type="evidence" value="ECO:0007669"/>
    <property type="project" value="UniProtKB-SubCell"/>
</dbReference>
<dbReference type="RefSeq" id="WP_061996330.1">
    <property type="nucleotide sequence ID" value="NZ_JAAGPU010000024.1"/>
</dbReference>
<dbReference type="PANTHER" id="PTHR45528">
    <property type="entry name" value="SENSOR HISTIDINE KINASE CPXA"/>
    <property type="match status" value="1"/>
</dbReference>
<dbReference type="InterPro" id="IPR050398">
    <property type="entry name" value="HssS/ArlS-like"/>
</dbReference>
<feature type="domain" description="Histidine kinase" evidence="15">
    <location>
        <begin position="261"/>
        <end position="475"/>
    </location>
</feature>
<dbReference type="GO" id="GO:0005524">
    <property type="term" value="F:ATP binding"/>
    <property type="evidence" value="ECO:0007669"/>
    <property type="project" value="UniProtKB-KW"/>
</dbReference>
<dbReference type="FunFam" id="1.10.287.130:FF:000001">
    <property type="entry name" value="Two-component sensor histidine kinase"/>
    <property type="match status" value="1"/>
</dbReference>
<evidence type="ECO:0000256" key="9">
    <source>
        <dbReference type="ARBA" id="ARBA00022777"/>
    </source>
</evidence>
<evidence type="ECO:0000256" key="3">
    <source>
        <dbReference type="ARBA" id="ARBA00012438"/>
    </source>
</evidence>
<keyword evidence="18" id="KW-1185">Reference proteome</keyword>
<feature type="transmembrane region" description="Helical" evidence="14">
    <location>
        <begin position="12"/>
        <end position="33"/>
    </location>
</feature>
<evidence type="ECO:0000256" key="1">
    <source>
        <dbReference type="ARBA" id="ARBA00000085"/>
    </source>
</evidence>
<evidence type="ECO:0000313" key="17">
    <source>
        <dbReference type="EMBL" id="NEU05686.1"/>
    </source>
</evidence>
<dbReference type="Pfam" id="PF00512">
    <property type="entry name" value="HisKA"/>
    <property type="match status" value="1"/>
</dbReference>
<feature type="transmembrane region" description="Helical" evidence="14">
    <location>
        <begin position="179"/>
        <end position="198"/>
    </location>
</feature>
<evidence type="ECO:0000256" key="6">
    <source>
        <dbReference type="ARBA" id="ARBA00022679"/>
    </source>
</evidence>
<dbReference type="InterPro" id="IPR003661">
    <property type="entry name" value="HisK_dim/P_dom"/>
</dbReference>
<dbReference type="PROSITE" id="PS50109">
    <property type="entry name" value="HIS_KIN"/>
    <property type="match status" value="1"/>
</dbReference>
<organism evidence="17 18">
    <name type="scientific">Clostridium senegalense</name>
    <dbReference type="NCBI Taxonomy" id="1465809"/>
    <lineage>
        <taxon>Bacteria</taxon>
        <taxon>Bacillati</taxon>
        <taxon>Bacillota</taxon>
        <taxon>Clostridia</taxon>
        <taxon>Eubacteriales</taxon>
        <taxon>Clostridiaceae</taxon>
        <taxon>Clostridium</taxon>
    </lineage>
</organism>
<keyword evidence="8" id="KW-0547">Nucleotide-binding</keyword>
<dbReference type="GO" id="GO:0000155">
    <property type="term" value="F:phosphorelay sensor kinase activity"/>
    <property type="evidence" value="ECO:0007669"/>
    <property type="project" value="InterPro"/>
</dbReference>
<evidence type="ECO:0000256" key="10">
    <source>
        <dbReference type="ARBA" id="ARBA00022840"/>
    </source>
</evidence>
<comment type="caution">
    <text evidence="17">The sequence shown here is derived from an EMBL/GenBank/DDBJ whole genome shotgun (WGS) entry which is preliminary data.</text>
</comment>
<dbReference type="SMART" id="SM00304">
    <property type="entry name" value="HAMP"/>
    <property type="match status" value="1"/>
</dbReference>
<name>A0A6M0H4L5_9CLOT</name>
<dbReference type="SMART" id="SM00388">
    <property type="entry name" value="HisKA"/>
    <property type="match status" value="1"/>
</dbReference>
<dbReference type="SUPFAM" id="SSF158472">
    <property type="entry name" value="HAMP domain-like"/>
    <property type="match status" value="1"/>
</dbReference>
<comment type="subcellular location">
    <subcellularLocation>
        <location evidence="2">Cell membrane</location>
        <topology evidence="2">Multi-pass membrane protein</topology>
    </subcellularLocation>
</comment>
<dbReference type="EMBL" id="JAAGPU010000024">
    <property type="protein sequence ID" value="NEU05686.1"/>
    <property type="molecule type" value="Genomic_DNA"/>
</dbReference>
<evidence type="ECO:0000256" key="4">
    <source>
        <dbReference type="ARBA" id="ARBA00022475"/>
    </source>
</evidence>
<dbReference type="Pfam" id="PF02518">
    <property type="entry name" value="HATPase_c"/>
    <property type="match status" value="1"/>
</dbReference>
<gene>
    <name evidence="17" type="ORF">G3M99_12680</name>
</gene>
<evidence type="ECO:0000256" key="11">
    <source>
        <dbReference type="ARBA" id="ARBA00022989"/>
    </source>
</evidence>
<keyword evidence="9 17" id="KW-0418">Kinase</keyword>
<keyword evidence="13 14" id="KW-0472">Membrane</keyword>
<dbReference type="PROSITE" id="PS50885">
    <property type="entry name" value="HAMP"/>
    <property type="match status" value="1"/>
</dbReference>
<dbReference type="CDD" id="cd00075">
    <property type="entry name" value="HATPase"/>
    <property type="match status" value="1"/>
</dbReference>
<keyword evidence="11 14" id="KW-1133">Transmembrane helix</keyword>
<accession>A0A6M0H4L5</accession>
<feature type="domain" description="HAMP" evidence="16">
    <location>
        <begin position="201"/>
        <end position="253"/>
    </location>
</feature>
<reference evidence="17 18" key="1">
    <citation type="submission" date="2020-02" db="EMBL/GenBank/DDBJ databases">
        <title>Genome assembly of a novel Clostridium senegalense strain.</title>
        <authorList>
            <person name="Gupta T.B."/>
            <person name="Jauregui R."/>
            <person name="Maclean P."/>
            <person name="Nawarathana A."/>
            <person name="Brightwell G."/>
        </authorList>
    </citation>
    <scope>NUCLEOTIDE SEQUENCE [LARGE SCALE GENOMIC DNA]</scope>
    <source>
        <strain evidence="17 18">AGRFS4</strain>
    </source>
</reference>
<evidence type="ECO:0000259" key="15">
    <source>
        <dbReference type="PROSITE" id="PS50109"/>
    </source>
</evidence>
<protein>
    <recommendedName>
        <fullName evidence="3">histidine kinase</fullName>
        <ecNumber evidence="3">2.7.13.3</ecNumber>
    </recommendedName>
</protein>
<dbReference type="InterPro" id="IPR005467">
    <property type="entry name" value="His_kinase_dom"/>
</dbReference>
<evidence type="ECO:0000256" key="7">
    <source>
        <dbReference type="ARBA" id="ARBA00022692"/>
    </source>
</evidence>
<dbReference type="FunFam" id="3.30.565.10:FF:000006">
    <property type="entry name" value="Sensor histidine kinase WalK"/>
    <property type="match status" value="1"/>
</dbReference>
<proteinExistence type="predicted"/>
<keyword evidence="6" id="KW-0808">Transferase</keyword>
<dbReference type="PANTHER" id="PTHR45528:SF1">
    <property type="entry name" value="SENSOR HISTIDINE KINASE CPXA"/>
    <property type="match status" value="1"/>
</dbReference>
<evidence type="ECO:0000256" key="13">
    <source>
        <dbReference type="ARBA" id="ARBA00023136"/>
    </source>
</evidence>
<evidence type="ECO:0000256" key="2">
    <source>
        <dbReference type="ARBA" id="ARBA00004651"/>
    </source>
</evidence>
<dbReference type="Gene3D" id="3.30.565.10">
    <property type="entry name" value="Histidine kinase-like ATPase, C-terminal domain"/>
    <property type="match status" value="1"/>
</dbReference>
<dbReference type="InterPro" id="IPR003594">
    <property type="entry name" value="HATPase_dom"/>
</dbReference>
<keyword evidence="4" id="KW-1003">Cell membrane</keyword>
<keyword evidence="12" id="KW-0902">Two-component regulatory system</keyword>
<dbReference type="SUPFAM" id="SSF47384">
    <property type="entry name" value="Homodimeric domain of signal transducing histidine kinase"/>
    <property type="match status" value="1"/>
</dbReference>
<dbReference type="Pfam" id="PF00672">
    <property type="entry name" value="HAMP"/>
    <property type="match status" value="1"/>
</dbReference>
<dbReference type="CDD" id="cd00082">
    <property type="entry name" value="HisKA"/>
    <property type="match status" value="1"/>
</dbReference>
<sequence length="475" mass="54594">MIKKNLFSKMVFIYTVIIFLSLSLIATVLSIWFNDYYIQRKQQEVLEHIKIVEDLSLSYVEGNGNLSYEDLNSSLEFIGKYFYENVYLIDRNGYIFVSTDEKGKDLVGKQIFSDTEVILNDFGEKNTLKEVKKDNQLFSKGDYVLMKDIKDKNDDISSFILVDISMDYLKDSLSHIYKIIWLSTGIVMVLSIVIIYFFTDKIVIKPLQNMSAVARKIANGDVEKRVEINSNDEIGQFAKAFNSMADSLEKVDRNRREFICNVSHDIRSPITSINGFIRGILDGVVPKEKENQYLTIAYEETQRLARLVNDLLDMSAIEEGRIKLALRKIDINEIIRLSILKNEGKIKEKKISVDVIFESDELLVYGDQDRIFQVILNLLDNAIKHSKEGTHINLSCTTKSGKAYISIENSASHIDEEELKNIWERFYKGDKSRTNRVSSGLGLSIVKKIINMLDEDVWVENTENGVMFTFTLTLV</sequence>
<dbReference type="EC" id="2.7.13.3" evidence="3"/>
<dbReference type="Gene3D" id="1.10.287.130">
    <property type="match status" value="1"/>
</dbReference>
<keyword evidence="10" id="KW-0067">ATP-binding</keyword>
<dbReference type="InterPro" id="IPR036890">
    <property type="entry name" value="HATPase_C_sf"/>
</dbReference>
<evidence type="ECO:0000256" key="14">
    <source>
        <dbReference type="SAM" id="Phobius"/>
    </source>
</evidence>
<evidence type="ECO:0000256" key="12">
    <source>
        <dbReference type="ARBA" id="ARBA00023012"/>
    </source>
</evidence>
<evidence type="ECO:0000256" key="8">
    <source>
        <dbReference type="ARBA" id="ARBA00022741"/>
    </source>
</evidence>
<evidence type="ECO:0000256" key="5">
    <source>
        <dbReference type="ARBA" id="ARBA00022553"/>
    </source>
</evidence>
<keyword evidence="5" id="KW-0597">Phosphoprotein</keyword>
<dbReference type="Proteomes" id="UP000481872">
    <property type="component" value="Unassembled WGS sequence"/>
</dbReference>
<evidence type="ECO:0000259" key="16">
    <source>
        <dbReference type="PROSITE" id="PS50885"/>
    </source>
</evidence>
<evidence type="ECO:0000313" key="18">
    <source>
        <dbReference type="Proteomes" id="UP000481872"/>
    </source>
</evidence>
<dbReference type="CDD" id="cd06225">
    <property type="entry name" value="HAMP"/>
    <property type="match status" value="1"/>
</dbReference>